<comment type="caution">
    <text evidence="3">The sequence shown here is derived from an EMBL/GenBank/DDBJ whole genome shotgun (WGS) entry which is preliminary data.</text>
</comment>
<evidence type="ECO:0000313" key="4">
    <source>
        <dbReference type="Proteomes" id="UP000033423"/>
    </source>
</evidence>
<dbReference type="EMBL" id="LACI01002730">
    <property type="protein sequence ID" value="KJU81372.1"/>
    <property type="molecule type" value="Genomic_DNA"/>
</dbReference>
<evidence type="ECO:0000256" key="1">
    <source>
        <dbReference type="SAM" id="MobiDB-lite"/>
    </source>
</evidence>
<evidence type="ECO:0000313" key="3">
    <source>
        <dbReference type="EMBL" id="KJU81375.1"/>
    </source>
</evidence>
<protein>
    <submittedName>
        <fullName evidence="3">Uncharacterized protein</fullName>
    </submittedName>
</protein>
<reference evidence="3 4" key="1">
    <citation type="submission" date="2015-02" db="EMBL/GenBank/DDBJ databases">
        <title>Single-cell genomics of uncultivated deep-branching MTB reveals a conserved set of magnetosome genes.</title>
        <authorList>
            <person name="Kolinko S."/>
            <person name="Richter M."/>
            <person name="Glockner F.O."/>
            <person name="Brachmann A."/>
            <person name="Schuler D."/>
        </authorList>
    </citation>
    <scope>NUCLEOTIDE SEQUENCE [LARGE SCALE GENOMIC DNA]</scope>
    <source>
        <strain evidence="3">TM-1</strain>
    </source>
</reference>
<dbReference type="EMBL" id="LACI01002730">
    <property type="protein sequence ID" value="KJU81375.1"/>
    <property type="molecule type" value="Genomic_DNA"/>
</dbReference>
<evidence type="ECO:0000313" key="2">
    <source>
        <dbReference type="EMBL" id="KJU81372.1"/>
    </source>
</evidence>
<feature type="region of interest" description="Disordered" evidence="1">
    <location>
        <begin position="55"/>
        <end position="106"/>
    </location>
</feature>
<accession>A0A0F3GHF9</accession>
<dbReference type="Proteomes" id="UP000033423">
    <property type="component" value="Unassembled WGS sequence"/>
</dbReference>
<name>A0A0F3GHF9_9BACT</name>
<dbReference type="AlphaFoldDB" id="A0A0F3GHF9"/>
<organism evidence="3 4">
    <name type="scientific">Candidatus Magnetobacterium bavaricum</name>
    <dbReference type="NCBI Taxonomy" id="29290"/>
    <lineage>
        <taxon>Bacteria</taxon>
        <taxon>Pseudomonadati</taxon>
        <taxon>Nitrospirota</taxon>
        <taxon>Thermodesulfovibrionia</taxon>
        <taxon>Thermodesulfovibrionales</taxon>
        <taxon>Candidatus Magnetobacteriaceae</taxon>
        <taxon>Candidatus Magnetobacterium</taxon>
    </lineage>
</organism>
<gene>
    <name evidence="2" type="ORF">MBAV_006432</name>
    <name evidence="3" type="ORF">MBAV_006435</name>
</gene>
<keyword evidence="4" id="KW-1185">Reference proteome</keyword>
<proteinExistence type="predicted"/>
<sequence>MAHISGYVFVSNPSATPTNDTCASVSAIIEYRRMTRYVPISGAITAMTTPAANARRINPNSNISNKRAPLYPNSFERRSASGNSGPGSSFLPGAMSSCPRTSLMPG</sequence>